<protein>
    <submittedName>
        <fullName evidence="3">ABC transporter substrate-binding protein</fullName>
    </submittedName>
</protein>
<keyword evidence="4" id="KW-1185">Reference proteome</keyword>
<reference evidence="3 4" key="1">
    <citation type="journal article" date="2025" name="Anaerobe">
        <title>Description of Anaerococcus kampingiae sp. nov., Anaerococcus groningensis sp. nov., Anaerococcus martiniensis sp. nov., and Anaerococcus cruorum sp. nov., isolated from human clinical specimens.</title>
        <authorList>
            <person name="Boiten K.E."/>
            <person name="Meijer J."/>
            <person name="van Wezel E.M."/>
            <person name="Veloo A.C.M."/>
        </authorList>
    </citation>
    <scope>NUCLEOTIDE SEQUENCE [LARGE SCALE GENOMIC DNA]</scope>
    <source>
        <strain evidence="3 4">ENR0831</strain>
    </source>
</reference>
<proteinExistence type="predicted"/>
<dbReference type="PROSITE" id="PS51257">
    <property type="entry name" value="PROKAR_LIPOPROTEIN"/>
    <property type="match status" value="1"/>
</dbReference>
<dbReference type="Pfam" id="PF13416">
    <property type="entry name" value="SBP_bac_8"/>
    <property type="match status" value="1"/>
</dbReference>
<name>A0ABW9M7E1_9FIRM</name>
<dbReference type="RefSeq" id="WP_410030457.1">
    <property type="nucleotide sequence ID" value="NZ_JBGMEI010000001.1"/>
</dbReference>
<evidence type="ECO:0000256" key="1">
    <source>
        <dbReference type="SAM" id="MobiDB-lite"/>
    </source>
</evidence>
<dbReference type="Proteomes" id="UP001637996">
    <property type="component" value="Unassembled WGS sequence"/>
</dbReference>
<comment type="caution">
    <text evidence="3">The sequence shown here is derived from an EMBL/GenBank/DDBJ whole genome shotgun (WGS) entry which is preliminary data.</text>
</comment>
<dbReference type="NCBIfam" id="NF008633">
    <property type="entry name" value="PRK11622.1"/>
    <property type="match status" value="1"/>
</dbReference>
<organism evidence="3 4">
    <name type="scientific">Anaerococcus martiniensis</name>
    <dbReference type="NCBI Taxonomy" id="3115615"/>
    <lineage>
        <taxon>Bacteria</taxon>
        <taxon>Bacillati</taxon>
        <taxon>Bacillota</taxon>
        <taxon>Tissierellia</taxon>
        <taxon>Tissierellales</taxon>
        <taxon>Peptoniphilaceae</taxon>
        <taxon>Anaerococcus</taxon>
    </lineage>
</organism>
<feature type="region of interest" description="Disordered" evidence="1">
    <location>
        <begin position="25"/>
        <end position="59"/>
    </location>
</feature>
<keyword evidence="2" id="KW-0732">Signal</keyword>
<evidence type="ECO:0000256" key="2">
    <source>
        <dbReference type="SAM" id="SignalP"/>
    </source>
</evidence>
<dbReference type="Gene3D" id="3.40.190.10">
    <property type="entry name" value="Periplasmic binding protein-like II"/>
    <property type="match status" value="2"/>
</dbReference>
<dbReference type="SUPFAM" id="SSF53850">
    <property type="entry name" value="Periplasmic binding protein-like II"/>
    <property type="match status" value="1"/>
</dbReference>
<dbReference type="EMBL" id="JBGMEI010000001">
    <property type="protein sequence ID" value="MFO3664651.1"/>
    <property type="molecule type" value="Genomic_DNA"/>
</dbReference>
<dbReference type="InterPro" id="IPR027020">
    <property type="entry name" value="YnjB"/>
</dbReference>
<dbReference type="PANTHER" id="PTHR42779">
    <property type="entry name" value="PROTEIN YNJB"/>
    <property type="match status" value="1"/>
</dbReference>
<accession>A0ABW9M7E1</accession>
<evidence type="ECO:0000313" key="4">
    <source>
        <dbReference type="Proteomes" id="UP001637996"/>
    </source>
</evidence>
<feature type="signal peptide" evidence="2">
    <location>
        <begin position="1"/>
        <end position="25"/>
    </location>
</feature>
<feature type="chain" id="PRO_5047504240" evidence="2">
    <location>
        <begin position="26"/>
        <end position="438"/>
    </location>
</feature>
<evidence type="ECO:0000313" key="3">
    <source>
        <dbReference type="EMBL" id="MFO3664651.1"/>
    </source>
</evidence>
<dbReference type="InterPro" id="IPR006059">
    <property type="entry name" value="SBP"/>
</dbReference>
<sequence length="438" mass="49060">MMQMKNKLLASLLCLGLLTGCGNNTNEQETSEKSPVETSQEEVDLQEENEENKESAETKDVISEVNFDEIVKKAEGTSVNLYGWGGDDKRNQWLDDYIIPKMKEDYDIDVNRVGMDIDEILNLMLAEKDSEDGDVDVVWINGENFENAKNNGLLFGPITQVLPNFNDYVDGEDEGIKYDFGEPVENMEAPYGGAQFVFLYDSSKINNPPKNAEELLELAKANPGKITYASLPDFTGSAFIRNIISDIQGYEDFMDKDLTKEELREMLKPTIDYLNELKPYLWNEGQSYPADNPTLTNMFADGELIMAMSYNPNAASVGVSDGQFNENVRTAVFDKGTIANTHFLAISKGSSNKDAAMVLINLILSPEAQISKADPETLGDLPIVAYDKLTDEQKKLYDDIPSGEYTLDAKELEDHRIPEMPANIVPLIEEIWEEEVLN</sequence>
<feature type="compositionally biased region" description="Acidic residues" evidence="1">
    <location>
        <begin position="39"/>
        <end position="51"/>
    </location>
</feature>
<dbReference type="PANTHER" id="PTHR42779:SF1">
    <property type="entry name" value="PROTEIN YNJB"/>
    <property type="match status" value="1"/>
</dbReference>
<dbReference type="PIRSF" id="PIRSF029172">
    <property type="entry name" value="UCP029172_ABC_sbc_YnjB"/>
    <property type="match status" value="1"/>
</dbReference>
<gene>
    <name evidence="3" type="ORF">ACCQ41_00045</name>
</gene>